<evidence type="ECO:0000313" key="2">
    <source>
        <dbReference type="Proteomes" id="UP001060215"/>
    </source>
</evidence>
<keyword evidence="2" id="KW-1185">Reference proteome</keyword>
<gene>
    <name evidence="1" type="ORF">LOK49_LG03G02638</name>
</gene>
<name>A0ACC0I7W0_9ERIC</name>
<comment type="caution">
    <text evidence="1">The sequence shown here is derived from an EMBL/GenBank/DDBJ whole genome shotgun (WGS) entry which is preliminary data.</text>
</comment>
<dbReference type="EMBL" id="CM045763">
    <property type="protein sequence ID" value="KAI8021520.1"/>
    <property type="molecule type" value="Genomic_DNA"/>
</dbReference>
<reference evidence="1 2" key="1">
    <citation type="journal article" date="2022" name="Plant J.">
        <title>Chromosome-level genome of Camellia lanceoleosa provides a valuable resource for understanding genome evolution and self-incompatibility.</title>
        <authorList>
            <person name="Gong W."/>
            <person name="Xiao S."/>
            <person name="Wang L."/>
            <person name="Liao Z."/>
            <person name="Chang Y."/>
            <person name="Mo W."/>
            <person name="Hu G."/>
            <person name="Li W."/>
            <person name="Zhao G."/>
            <person name="Zhu H."/>
            <person name="Hu X."/>
            <person name="Ji K."/>
            <person name="Xiang X."/>
            <person name="Song Q."/>
            <person name="Yuan D."/>
            <person name="Jin S."/>
            <person name="Zhang L."/>
        </authorList>
    </citation>
    <scope>NUCLEOTIDE SEQUENCE [LARGE SCALE GENOMIC DNA]</scope>
    <source>
        <strain evidence="1">SQ_2022a</strain>
    </source>
</reference>
<proteinExistence type="predicted"/>
<protein>
    <submittedName>
        <fullName evidence="1">Uncharacterized protein</fullName>
    </submittedName>
</protein>
<accession>A0ACC0I7W0</accession>
<organism evidence="1 2">
    <name type="scientific">Camellia lanceoleosa</name>
    <dbReference type="NCBI Taxonomy" id="1840588"/>
    <lineage>
        <taxon>Eukaryota</taxon>
        <taxon>Viridiplantae</taxon>
        <taxon>Streptophyta</taxon>
        <taxon>Embryophyta</taxon>
        <taxon>Tracheophyta</taxon>
        <taxon>Spermatophyta</taxon>
        <taxon>Magnoliopsida</taxon>
        <taxon>eudicotyledons</taxon>
        <taxon>Gunneridae</taxon>
        <taxon>Pentapetalae</taxon>
        <taxon>asterids</taxon>
        <taxon>Ericales</taxon>
        <taxon>Theaceae</taxon>
        <taxon>Camellia</taxon>
    </lineage>
</organism>
<dbReference type="Proteomes" id="UP001060215">
    <property type="component" value="Chromosome 6"/>
</dbReference>
<evidence type="ECO:0000313" key="1">
    <source>
        <dbReference type="EMBL" id="KAI8021520.1"/>
    </source>
</evidence>
<sequence length="343" mass="38023">MVNLTLRVLSRPEFSQLPRIFQTLGLKYDEKVLPSIDNEALKAVVVQFNADQLFTEHPSVSALVRESLVRRAKDFNIVLDDVAITHLLYEVEFSKAVEQKVLHQFLKIRMGLYCSKPSIQGESILLQKLLAEGVFDLSLSGVKTEDCRTLKKLALCNFTKSKWVEQYNLLKDVKGKSSNGGSVVPGGPNAIVSGSSTSLRNSLIHEGRETCESFCDPNEDNDYDNGGFDFGPSDFDMPENAYEYEEVPLQPEKHDDGGVCFETNEHEDPSSQASLEDLCRSHLKMVLRAGGVNLPGVGTGPTTTTETPTKLITANELMDDGEYEEILEDTGEEGEKFGECFIP</sequence>